<protein>
    <submittedName>
        <fullName evidence="1">Uncharacterized protein</fullName>
    </submittedName>
</protein>
<reference evidence="1 2" key="2">
    <citation type="journal article" date="2022" name="Mol. Ecol. Resour.">
        <title>The genomes of chicory, endive, great burdock and yacon provide insights into Asteraceae paleo-polyploidization history and plant inulin production.</title>
        <authorList>
            <person name="Fan W."/>
            <person name="Wang S."/>
            <person name="Wang H."/>
            <person name="Wang A."/>
            <person name="Jiang F."/>
            <person name="Liu H."/>
            <person name="Zhao H."/>
            <person name="Xu D."/>
            <person name="Zhang Y."/>
        </authorList>
    </citation>
    <scope>NUCLEOTIDE SEQUENCE [LARGE SCALE GENOMIC DNA]</scope>
    <source>
        <strain evidence="2">cv. Punajuju</strain>
        <tissue evidence="1">Leaves</tissue>
    </source>
</reference>
<reference evidence="2" key="1">
    <citation type="journal article" date="2022" name="Mol. Ecol. Resour.">
        <title>The genomes of chicory, endive, great burdock and yacon provide insights into Asteraceae palaeo-polyploidization history and plant inulin production.</title>
        <authorList>
            <person name="Fan W."/>
            <person name="Wang S."/>
            <person name="Wang H."/>
            <person name="Wang A."/>
            <person name="Jiang F."/>
            <person name="Liu H."/>
            <person name="Zhao H."/>
            <person name="Xu D."/>
            <person name="Zhang Y."/>
        </authorList>
    </citation>
    <scope>NUCLEOTIDE SEQUENCE [LARGE SCALE GENOMIC DNA]</scope>
    <source>
        <strain evidence="2">cv. Punajuju</strain>
    </source>
</reference>
<sequence>MTYTEMTNIRKSIDKSYNLGKTKFNDTDWRGIYLPNAAILSASAVSLFEFGQEDWNRPPVSFLAVHASPPTTCLTVRYSLPAQSDRQLPSSPIAGYSLPVQPPPPLPIRLHQRSSLRSAS</sequence>
<gene>
    <name evidence="1" type="ORF">L2E82_32899</name>
</gene>
<accession>A0ACB9BI11</accession>
<dbReference type="EMBL" id="CM042014">
    <property type="protein sequence ID" value="KAI3721880.1"/>
    <property type="molecule type" value="Genomic_DNA"/>
</dbReference>
<evidence type="ECO:0000313" key="1">
    <source>
        <dbReference type="EMBL" id="KAI3721880.1"/>
    </source>
</evidence>
<proteinExistence type="predicted"/>
<evidence type="ECO:0000313" key="2">
    <source>
        <dbReference type="Proteomes" id="UP001055811"/>
    </source>
</evidence>
<comment type="caution">
    <text evidence="1">The sequence shown here is derived from an EMBL/GenBank/DDBJ whole genome shotgun (WGS) entry which is preliminary data.</text>
</comment>
<organism evidence="1 2">
    <name type="scientific">Cichorium intybus</name>
    <name type="common">Chicory</name>
    <dbReference type="NCBI Taxonomy" id="13427"/>
    <lineage>
        <taxon>Eukaryota</taxon>
        <taxon>Viridiplantae</taxon>
        <taxon>Streptophyta</taxon>
        <taxon>Embryophyta</taxon>
        <taxon>Tracheophyta</taxon>
        <taxon>Spermatophyta</taxon>
        <taxon>Magnoliopsida</taxon>
        <taxon>eudicotyledons</taxon>
        <taxon>Gunneridae</taxon>
        <taxon>Pentapetalae</taxon>
        <taxon>asterids</taxon>
        <taxon>campanulids</taxon>
        <taxon>Asterales</taxon>
        <taxon>Asteraceae</taxon>
        <taxon>Cichorioideae</taxon>
        <taxon>Cichorieae</taxon>
        <taxon>Cichoriinae</taxon>
        <taxon>Cichorium</taxon>
    </lineage>
</organism>
<dbReference type="Proteomes" id="UP001055811">
    <property type="component" value="Linkage Group LG06"/>
</dbReference>
<keyword evidence="2" id="KW-1185">Reference proteome</keyword>
<name>A0ACB9BI11_CICIN</name>